<dbReference type="EMBL" id="CP039897">
    <property type="protein sequence ID" value="QCL78293.1"/>
    <property type="molecule type" value="Genomic_DNA"/>
</dbReference>
<dbReference type="Gene3D" id="3.40.140.120">
    <property type="match status" value="1"/>
</dbReference>
<name>A0AAE6B8G5_AGRTU</name>
<accession>A0AAE6B8G5</accession>
<dbReference type="AlphaFoldDB" id="A0AAE6B8G5"/>
<reference evidence="2 3" key="1">
    <citation type="submission" date="2019-04" db="EMBL/GenBank/DDBJ databases">
        <title>Complete genome sequence of Agrobacterium tumefaciens CFBP5877.</title>
        <authorList>
            <person name="Huang Y.-Y."/>
            <person name="Chiang H.-Y."/>
            <person name="Chou L."/>
            <person name="Lai E.-M."/>
            <person name="Kuo C.-H."/>
        </authorList>
    </citation>
    <scope>NUCLEOTIDE SEQUENCE [LARGE SCALE GENOMIC DNA]</scope>
    <source>
        <strain evidence="2 3">CFBP5877</strain>
    </source>
</reference>
<organism evidence="2 3">
    <name type="scientific">Agrobacterium tumefaciens</name>
    <dbReference type="NCBI Taxonomy" id="358"/>
    <lineage>
        <taxon>Bacteria</taxon>
        <taxon>Pseudomonadati</taxon>
        <taxon>Pseudomonadota</taxon>
        <taxon>Alphaproteobacteria</taxon>
        <taxon>Hyphomicrobiales</taxon>
        <taxon>Rhizobiaceae</taxon>
        <taxon>Rhizobium/Agrobacterium group</taxon>
        <taxon>Agrobacterium</taxon>
        <taxon>Agrobacterium tumefaciens complex</taxon>
    </lineage>
</organism>
<feature type="compositionally biased region" description="Polar residues" evidence="1">
    <location>
        <begin position="377"/>
        <end position="400"/>
    </location>
</feature>
<dbReference type="NCBIfam" id="TIGR01537">
    <property type="entry name" value="portal_HK97"/>
    <property type="match status" value="1"/>
</dbReference>
<evidence type="ECO:0000313" key="2">
    <source>
        <dbReference type="EMBL" id="QCL78293.1"/>
    </source>
</evidence>
<proteinExistence type="predicted"/>
<dbReference type="InterPro" id="IPR006427">
    <property type="entry name" value="Portal_HK97"/>
</dbReference>
<dbReference type="Gene3D" id="1.20.1270.210">
    <property type="match status" value="1"/>
</dbReference>
<evidence type="ECO:0000256" key="1">
    <source>
        <dbReference type="SAM" id="MobiDB-lite"/>
    </source>
</evidence>
<dbReference type="Gene3D" id="3.30.1120.70">
    <property type="match status" value="1"/>
</dbReference>
<dbReference type="InterPro" id="IPR006944">
    <property type="entry name" value="Phage/GTA_portal"/>
</dbReference>
<gene>
    <name evidence="2" type="ORF">CFBP5877_03825</name>
</gene>
<feature type="compositionally biased region" description="Basic and acidic residues" evidence="1">
    <location>
        <begin position="401"/>
        <end position="410"/>
    </location>
</feature>
<dbReference type="Pfam" id="PF04860">
    <property type="entry name" value="Phage_portal"/>
    <property type="match status" value="1"/>
</dbReference>
<dbReference type="Proteomes" id="UP000298579">
    <property type="component" value="Chromosome circular"/>
</dbReference>
<sequence>MKFFSRKSPVVDIKSLAEPTAEEFALFTGGLVSSTAVGLATAMTVPAVASAVHLLSSSIAALKLNVERKDGDAWVTDTDHPVATLLDGDVNDFTSSFEWVRDVIAGALTSDKGSLSHVNRVSAEVREVTAYEPSHFQVDYSADGRREPSFRINNRPTPGDEVVFVRGPFTRCPVTLASESIGVAKEMERHAGRLFRAGARPGGVIESPKAVGDEGMKKMIAAWRKAHEGSDNSGKTAVLFDGASFKTLSFSSVDSQFLQLWKFIILEVARAFRVPPQLLFDFDRATWNNAEQAGKEWLASLEFWMRPMEAAMRRGFFSREERATYRVKFERDDFTNVDLVSRATAASSLISSRALNPNEARTLLLDLPPYQGGETFANPNTGASQPRSTPAEKTSPPDQSKPNKEPGDDA</sequence>
<evidence type="ECO:0000313" key="3">
    <source>
        <dbReference type="Proteomes" id="UP000298579"/>
    </source>
</evidence>
<dbReference type="RefSeq" id="WP_080825446.1">
    <property type="nucleotide sequence ID" value="NZ_CP039888.1"/>
</dbReference>
<protein>
    <submittedName>
        <fullName evidence="2">Phage portal protein</fullName>
    </submittedName>
</protein>
<feature type="region of interest" description="Disordered" evidence="1">
    <location>
        <begin position="368"/>
        <end position="410"/>
    </location>
</feature>